<evidence type="ECO:0000313" key="9">
    <source>
        <dbReference type="EMBL" id="ANC58123.1"/>
    </source>
</evidence>
<dbReference type="GO" id="GO:0015990">
    <property type="term" value="P:electron transport coupled proton transport"/>
    <property type="evidence" value="ECO:0007669"/>
    <property type="project" value="TreeGrafter"/>
</dbReference>
<evidence type="ECO:0000256" key="2">
    <source>
        <dbReference type="ARBA" id="ARBA00022692"/>
    </source>
</evidence>
<dbReference type="PANTHER" id="PTHR42829:SF2">
    <property type="entry name" value="NADH-UBIQUINONE OXIDOREDUCTASE CHAIN 5"/>
    <property type="match status" value="1"/>
</dbReference>
<accession>A0A1W5LCV3</accession>
<evidence type="ECO:0000259" key="7">
    <source>
        <dbReference type="Pfam" id="PF00361"/>
    </source>
</evidence>
<evidence type="ECO:0000256" key="6">
    <source>
        <dbReference type="SAM" id="Phobius"/>
    </source>
</evidence>
<dbReference type="InterPro" id="IPR018393">
    <property type="entry name" value="NADHpl_OxRdtase_5_subgr"/>
</dbReference>
<dbReference type="GO" id="GO:0008137">
    <property type="term" value="F:NADH dehydrogenase (ubiquinone) activity"/>
    <property type="evidence" value="ECO:0007669"/>
    <property type="project" value="InterPro"/>
</dbReference>
<feature type="transmembrane region" description="Helical" evidence="6">
    <location>
        <begin position="34"/>
        <end position="55"/>
    </location>
</feature>
<feature type="transmembrane region" description="Helical" evidence="6">
    <location>
        <begin position="83"/>
        <end position="100"/>
    </location>
</feature>
<dbReference type="NCBIfam" id="NF005141">
    <property type="entry name" value="PRK06590.1"/>
    <property type="match status" value="1"/>
</dbReference>
<dbReference type="AlphaFoldDB" id="A0A1W5LCV3"/>
<feature type="domain" description="NADH-Ubiquinone oxidoreductase (complex I) chain 5 N-terminal" evidence="8">
    <location>
        <begin position="63"/>
        <end position="113"/>
    </location>
</feature>
<dbReference type="GO" id="GO:0003954">
    <property type="term" value="F:NADH dehydrogenase activity"/>
    <property type="evidence" value="ECO:0007669"/>
    <property type="project" value="TreeGrafter"/>
</dbReference>
<dbReference type="PRINTS" id="PR01435">
    <property type="entry name" value="NPOXDRDTASE5"/>
</dbReference>
<feature type="transmembrane region" description="Helical" evidence="6">
    <location>
        <begin position="112"/>
        <end position="130"/>
    </location>
</feature>
<proteinExistence type="predicted"/>
<feature type="transmembrane region" description="Helical" evidence="6">
    <location>
        <begin position="6"/>
        <end position="25"/>
    </location>
</feature>
<feature type="transmembrane region" description="Helical" evidence="6">
    <location>
        <begin position="368"/>
        <end position="388"/>
    </location>
</feature>
<dbReference type="NCBIfam" id="TIGR01974">
    <property type="entry name" value="NDH_I_L"/>
    <property type="match status" value="1"/>
</dbReference>
<gene>
    <name evidence="9" type="primary">nuoL</name>
</gene>
<feature type="transmembrane region" description="Helical" evidence="6">
    <location>
        <begin position="403"/>
        <end position="424"/>
    </location>
</feature>
<keyword evidence="3 6" id="KW-1133">Transmembrane helix</keyword>
<feature type="transmembrane region" description="Helical" evidence="6">
    <location>
        <begin position="136"/>
        <end position="154"/>
    </location>
</feature>
<sequence length="601" mass="65685">MNEQFLAWLLLLSPLGSAFIIWAFLKPFPSLSQWVSVGACGIAFLVSLGISLGSIPEPSPISWIDVGGLSIQLGMVFDPLSKVMLLVVSGVGLMIHIYSMGYMAEDPGRSRFFAELSLFMLSMLGIVVATNFIMMYIFWELVGVSSYLLIGFWFEKPSAAAAATKAFLANRIGDFGFLLGIILFWTLTGSLMFDPSVASYLKNHPLVTIMGLLLFCGCVGKSAQIPLHVWLPDAMEGPTPVSALIHAATMVAAGVYMLCRIFFVLEQSPQALDVIAWTGAVTAAVAALTATQQDDIKRILAYSTMSQLGYMVMAVGSSATVAAMFHLCTHAFFKALLFLGAGSVLHVLHHEQDIWKMGGLWKKMPLTFLTFLIGSCALAGIPGFSGFFSKDTIIEMVGEKNRVLFWLALFTAGLTAFYMTRLFVVTFLGPPKTEVAAHAKESPLVMVLPMLVLSFFAVVGGYPFLGIEMALGPVHQPVEEASSRLHVMILSVLVGMIGLGIGAFAYWGKKSEIVFFPLFKNKFYFDEFYDLTLLKFQQWGAQLLAWFDEWIIGFGIVRGSAFIISVGGEILRIFQTGNIRSYAFIFGGGAAAILVYFLMRS</sequence>
<evidence type="ECO:0000256" key="3">
    <source>
        <dbReference type="ARBA" id="ARBA00022989"/>
    </source>
</evidence>
<feature type="domain" description="NADH:quinone oxidoreductase/Mrp antiporter transmembrane" evidence="7">
    <location>
        <begin position="129"/>
        <end position="415"/>
    </location>
</feature>
<keyword evidence="2 5" id="KW-0812">Transmembrane</keyword>
<dbReference type="InterPro" id="IPR003945">
    <property type="entry name" value="NU5C-like"/>
</dbReference>
<feature type="transmembrane region" description="Helical" evidence="6">
    <location>
        <begin position="579"/>
        <end position="599"/>
    </location>
</feature>
<evidence type="ECO:0000259" key="8">
    <source>
        <dbReference type="Pfam" id="PF00662"/>
    </source>
</evidence>
<dbReference type="GO" id="GO:0016020">
    <property type="term" value="C:membrane"/>
    <property type="evidence" value="ECO:0007669"/>
    <property type="project" value="UniProtKB-SubCell"/>
</dbReference>
<organism evidence="9">
    <name type="scientific">Candidatus Methylacidiphilum infernorum</name>
    <dbReference type="NCBI Taxonomy" id="511746"/>
    <lineage>
        <taxon>Bacteria</taxon>
        <taxon>Pseudomonadati</taxon>
        <taxon>Verrucomicrobiota</taxon>
        <taxon>Methylacidiphilae</taxon>
        <taxon>Methylacidiphilales</taxon>
        <taxon>Methylacidiphilaceae</taxon>
        <taxon>Methylacidiphilum (ex Ratnadevi et al. 2023)</taxon>
    </lineage>
</organism>
<dbReference type="Pfam" id="PF00662">
    <property type="entry name" value="Proton_antipo_N"/>
    <property type="match status" value="1"/>
</dbReference>
<reference evidence="9" key="1">
    <citation type="submission" date="2016-01" db="EMBL/GenBank/DDBJ databases">
        <title>Hydrogen oxidation by a methanotroph.</title>
        <authorList>
            <person name="Stott M.B."/>
        </authorList>
    </citation>
    <scope>NUCLEOTIDE SEQUENCE</scope>
    <source>
        <strain evidence="9">RTK17.1</strain>
    </source>
</reference>
<dbReference type="Pfam" id="PF00361">
    <property type="entry name" value="Proton_antipo_M"/>
    <property type="match status" value="1"/>
</dbReference>
<name>A0A1W5LCV3_9BACT</name>
<dbReference type="EMBL" id="KU509324">
    <property type="protein sequence ID" value="ANC58123.1"/>
    <property type="molecule type" value="Genomic_DNA"/>
</dbReference>
<evidence type="ECO:0000256" key="1">
    <source>
        <dbReference type="ARBA" id="ARBA00004127"/>
    </source>
</evidence>
<dbReference type="PANTHER" id="PTHR42829">
    <property type="entry name" value="NADH-UBIQUINONE OXIDOREDUCTASE CHAIN 5"/>
    <property type="match status" value="1"/>
</dbReference>
<feature type="transmembrane region" description="Helical" evidence="6">
    <location>
        <begin position="543"/>
        <end position="567"/>
    </location>
</feature>
<feature type="transmembrane region" description="Helical" evidence="6">
    <location>
        <begin position="271"/>
        <end position="288"/>
    </location>
</feature>
<keyword evidence="4 6" id="KW-0472">Membrane</keyword>
<dbReference type="GO" id="GO:0042773">
    <property type="term" value="P:ATP synthesis coupled electron transport"/>
    <property type="evidence" value="ECO:0007669"/>
    <property type="project" value="InterPro"/>
</dbReference>
<evidence type="ECO:0000256" key="5">
    <source>
        <dbReference type="RuleBase" id="RU000320"/>
    </source>
</evidence>
<dbReference type="GO" id="GO:0012505">
    <property type="term" value="C:endomembrane system"/>
    <property type="evidence" value="ECO:0007669"/>
    <property type="project" value="UniProtKB-SubCell"/>
</dbReference>
<dbReference type="InterPro" id="IPR001516">
    <property type="entry name" value="Proton_antipo_N"/>
</dbReference>
<evidence type="ECO:0000256" key="4">
    <source>
        <dbReference type="ARBA" id="ARBA00023136"/>
    </source>
</evidence>
<feature type="transmembrane region" description="Helical" evidence="6">
    <location>
        <begin position="308"/>
        <end position="325"/>
    </location>
</feature>
<protein>
    <submittedName>
        <fullName evidence="9">NADH dehydrogenase subunit L</fullName>
    </submittedName>
</protein>
<feature type="transmembrane region" description="Helical" evidence="6">
    <location>
        <begin position="485"/>
        <end position="507"/>
    </location>
</feature>
<feature type="transmembrane region" description="Helical" evidence="6">
    <location>
        <begin position="205"/>
        <end position="231"/>
    </location>
</feature>
<dbReference type="InterPro" id="IPR001750">
    <property type="entry name" value="ND/Mrp_TM"/>
</dbReference>
<comment type="subcellular location">
    <subcellularLocation>
        <location evidence="1">Endomembrane system</location>
        <topology evidence="1">Multi-pass membrane protein</topology>
    </subcellularLocation>
    <subcellularLocation>
        <location evidence="5">Membrane</location>
        <topology evidence="5">Multi-pass membrane protein</topology>
    </subcellularLocation>
</comment>
<dbReference type="PRINTS" id="PR01434">
    <property type="entry name" value="NADHDHGNASE5"/>
</dbReference>
<feature type="transmembrane region" description="Helical" evidence="6">
    <location>
        <begin position="444"/>
        <end position="465"/>
    </location>
</feature>
<dbReference type="Gene3D" id="1.20.5.2700">
    <property type="match status" value="1"/>
</dbReference>
<feature type="transmembrane region" description="Helical" evidence="6">
    <location>
        <begin position="175"/>
        <end position="193"/>
    </location>
</feature>
<feature type="transmembrane region" description="Helical" evidence="6">
    <location>
        <begin position="243"/>
        <end position="265"/>
    </location>
</feature>